<feature type="signal peptide" evidence="2">
    <location>
        <begin position="1"/>
        <end position="24"/>
    </location>
</feature>
<sequence length="113" mass="12643">MSRAFITSSTLSALICSCPYLVSTSLQTSLNRASFSGQNSRTSTSPESSACSPNNEPMVQEPFLFPLISWYFCELLLMLITKRPSLSDSRMWSLSTYINPDRFMCLVVAIGYF</sequence>
<evidence type="ECO:0000313" key="5">
    <source>
        <dbReference type="Proteomes" id="UP001642409"/>
    </source>
</evidence>
<evidence type="ECO:0000313" key="4">
    <source>
        <dbReference type="EMBL" id="CAL5973735.1"/>
    </source>
</evidence>
<organism evidence="3">
    <name type="scientific">Hexamita inflata</name>
    <dbReference type="NCBI Taxonomy" id="28002"/>
    <lineage>
        <taxon>Eukaryota</taxon>
        <taxon>Metamonada</taxon>
        <taxon>Diplomonadida</taxon>
        <taxon>Hexamitidae</taxon>
        <taxon>Hexamitinae</taxon>
        <taxon>Hexamita</taxon>
    </lineage>
</organism>
<reference evidence="3" key="1">
    <citation type="submission" date="2023-06" db="EMBL/GenBank/DDBJ databases">
        <authorList>
            <person name="Kurt Z."/>
        </authorList>
    </citation>
    <scope>NUCLEOTIDE SEQUENCE</scope>
</reference>
<proteinExistence type="predicted"/>
<dbReference type="Proteomes" id="UP001642409">
    <property type="component" value="Unassembled WGS sequence"/>
</dbReference>
<name>A0AA86P993_9EUKA</name>
<reference evidence="4 5" key="2">
    <citation type="submission" date="2024-07" db="EMBL/GenBank/DDBJ databases">
        <authorList>
            <person name="Akdeniz Z."/>
        </authorList>
    </citation>
    <scope>NUCLEOTIDE SEQUENCE [LARGE SCALE GENOMIC DNA]</scope>
</reference>
<keyword evidence="2" id="KW-0732">Signal</keyword>
<dbReference type="PROSITE" id="PS51257">
    <property type="entry name" value="PROKAR_LIPOPROTEIN"/>
    <property type="match status" value="1"/>
</dbReference>
<feature type="chain" id="PRO_5041684785" evidence="2">
    <location>
        <begin position="25"/>
        <end position="113"/>
    </location>
</feature>
<feature type="region of interest" description="Disordered" evidence="1">
    <location>
        <begin position="35"/>
        <end position="54"/>
    </location>
</feature>
<evidence type="ECO:0000256" key="2">
    <source>
        <dbReference type="SAM" id="SignalP"/>
    </source>
</evidence>
<gene>
    <name evidence="3" type="ORF">HINF_LOCUS20978</name>
    <name evidence="4" type="ORF">HINF_LOCUS2524</name>
</gene>
<comment type="caution">
    <text evidence="3">The sequence shown here is derived from an EMBL/GenBank/DDBJ whole genome shotgun (WGS) entry which is preliminary data.</text>
</comment>
<evidence type="ECO:0000256" key="1">
    <source>
        <dbReference type="SAM" id="MobiDB-lite"/>
    </source>
</evidence>
<dbReference type="EMBL" id="CAXDID020000004">
    <property type="protein sequence ID" value="CAL5973735.1"/>
    <property type="molecule type" value="Genomic_DNA"/>
</dbReference>
<protein>
    <submittedName>
        <fullName evidence="4">Hypothetical_protein</fullName>
    </submittedName>
</protein>
<dbReference type="AlphaFoldDB" id="A0AA86P993"/>
<dbReference type="EMBL" id="CATOUU010000531">
    <property type="protein sequence ID" value="CAI9933333.1"/>
    <property type="molecule type" value="Genomic_DNA"/>
</dbReference>
<evidence type="ECO:0000313" key="3">
    <source>
        <dbReference type="EMBL" id="CAI9933333.1"/>
    </source>
</evidence>
<keyword evidence="5" id="KW-1185">Reference proteome</keyword>
<accession>A0AA86P993</accession>